<dbReference type="EMBL" id="KN458854">
    <property type="protein sequence ID" value="KHG30639.1"/>
    <property type="molecule type" value="Genomic_DNA"/>
</dbReference>
<organism evidence="2 3">
    <name type="scientific">Gossypium arboreum</name>
    <name type="common">Tree cotton</name>
    <name type="synonym">Gossypium nanking</name>
    <dbReference type="NCBI Taxonomy" id="29729"/>
    <lineage>
        <taxon>Eukaryota</taxon>
        <taxon>Viridiplantae</taxon>
        <taxon>Streptophyta</taxon>
        <taxon>Embryophyta</taxon>
        <taxon>Tracheophyta</taxon>
        <taxon>Spermatophyta</taxon>
        <taxon>Magnoliopsida</taxon>
        <taxon>eudicotyledons</taxon>
        <taxon>Gunneridae</taxon>
        <taxon>Pentapetalae</taxon>
        <taxon>rosids</taxon>
        <taxon>malvids</taxon>
        <taxon>Malvales</taxon>
        <taxon>Malvaceae</taxon>
        <taxon>Malvoideae</taxon>
        <taxon>Gossypium</taxon>
    </lineage>
</organism>
<reference evidence="3" key="1">
    <citation type="submission" date="2014-09" db="EMBL/GenBank/DDBJ databases">
        <authorList>
            <person name="Mudge J."/>
            <person name="Ramaraj T."/>
            <person name="Lindquist I.E."/>
            <person name="Bharti A.K."/>
            <person name="Sundararajan A."/>
            <person name="Cameron C.T."/>
            <person name="Woodward J.E."/>
            <person name="May G.D."/>
            <person name="Brubaker C."/>
            <person name="Broadhvest J."/>
            <person name="Wilkins T.A."/>
        </authorList>
    </citation>
    <scope>NUCLEOTIDE SEQUENCE</scope>
    <source>
        <strain evidence="3">cv. AKA8401</strain>
    </source>
</reference>
<dbReference type="Proteomes" id="UP000032142">
    <property type="component" value="Unassembled WGS sequence"/>
</dbReference>
<dbReference type="AlphaFoldDB" id="A0A0B0Q1D3"/>
<evidence type="ECO:0000256" key="1">
    <source>
        <dbReference type="SAM" id="MobiDB-lite"/>
    </source>
</evidence>
<proteinExistence type="predicted"/>
<evidence type="ECO:0000313" key="2">
    <source>
        <dbReference type="EMBL" id="KHG30639.1"/>
    </source>
</evidence>
<keyword evidence="3" id="KW-1185">Reference proteome</keyword>
<accession>A0A0B0Q1D3</accession>
<feature type="compositionally biased region" description="Basic and acidic residues" evidence="1">
    <location>
        <begin position="54"/>
        <end position="73"/>
    </location>
</feature>
<protein>
    <submittedName>
        <fullName evidence="2">Uncharacterized protein</fullName>
    </submittedName>
</protein>
<sequence>MTHTGKPHARAYLTSLTTGVSHGCVTAEPKLSPIQKRLILRVLRHSKTYKYTLKEEEKGHTEREEGNYSRKLIDPSQKPDLSSRLKISPQFPFRSFGCFFMFCIHYSSEMFSFLVMN</sequence>
<gene>
    <name evidence="2" type="ORF">F383_11498</name>
</gene>
<evidence type="ECO:0000313" key="3">
    <source>
        <dbReference type="Proteomes" id="UP000032142"/>
    </source>
</evidence>
<feature type="region of interest" description="Disordered" evidence="1">
    <location>
        <begin position="54"/>
        <end position="82"/>
    </location>
</feature>
<name>A0A0B0Q1D3_GOSAR</name>